<dbReference type="InterPro" id="IPR003593">
    <property type="entry name" value="AAA+_ATPase"/>
</dbReference>
<dbReference type="GO" id="GO:0016887">
    <property type="term" value="F:ATP hydrolysis activity"/>
    <property type="evidence" value="ECO:0007669"/>
    <property type="project" value="InterPro"/>
</dbReference>
<sequence>MPHPLLEGRQLRKKYGLQTVLEELSFLISEKQKIALIGRNGAGKSTLLKLITAQEQADGGEVFVYPDTRLGIVKQHEVLPSDRTSLAFLEEVSEKQEWEIRKQAAAFDLHDQHLSLPPSELSGGYQMRVKLVAMLLQDPNLLILDEPVNYLDLQTLLLLEAFLQAYRGSYIIAAHDRTFLQNTCTYVFEIERGALTSYKGTVEDYLAFKQEQLEYELRANKKLSKEIAHQQKFVDRFRYKASLATRAQSKIKHIAKLRNKISTIDAALATTSITIPSPHVVPGTALRAQALAIGYGETRVADRIDLELRRGDKIVIAGENGRGKSTLLKTIAGRIPALSGTYKWWHGADIGYYDQKTEATLNPKETVLQYLTRNAPKDASGERILMMAGNFLFKGNDLDKQADVLSGGERARLCLAGILLHEHNVLLLDEPTNHLDVETTEALALALKRYTGTVLFVSHARTFVNALADQIYEVRNGTVRRYMGTYEEYVEDLSGHVSAALRETQTDTQRDEGGGTQRAEYQTRVKEHQRSQARTDKKMEVLDKEKGEILAYFFENPTDYAPLKAERLDELNTEITLLEHQWVKDQEAIDALRLLLNH</sequence>
<dbReference type="PROSITE" id="PS00211">
    <property type="entry name" value="ABC_TRANSPORTER_1"/>
    <property type="match status" value="1"/>
</dbReference>
<keyword evidence="1" id="KW-0677">Repeat</keyword>
<organism evidence="5 6">
    <name type="scientific">Candidatus Uhrbacteria bacterium CG_4_9_14_3_um_filter_50_9</name>
    <dbReference type="NCBI Taxonomy" id="1975035"/>
    <lineage>
        <taxon>Bacteria</taxon>
        <taxon>Candidatus Uhriibacteriota</taxon>
    </lineage>
</organism>
<reference evidence="6" key="1">
    <citation type="submission" date="2017-09" db="EMBL/GenBank/DDBJ databases">
        <title>Depth-based differentiation of microbial function through sediment-hosted aquifers and enrichment of novel symbionts in the deep terrestrial subsurface.</title>
        <authorList>
            <person name="Probst A.J."/>
            <person name="Ladd B."/>
            <person name="Jarett J.K."/>
            <person name="Geller-Mcgrath D.E."/>
            <person name="Sieber C.M.K."/>
            <person name="Emerson J.B."/>
            <person name="Anantharaman K."/>
            <person name="Thomas B.C."/>
            <person name="Malmstrom R."/>
            <person name="Stieglmeier M."/>
            <person name="Klingl A."/>
            <person name="Woyke T."/>
            <person name="Ryan C.M."/>
            <person name="Banfield J.F."/>
        </authorList>
    </citation>
    <scope>NUCLEOTIDE SEQUENCE [LARGE SCALE GENOMIC DNA]</scope>
</reference>
<dbReference type="Gene3D" id="3.40.50.300">
    <property type="entry name" value="P-loop containing nucleotide triphosphate hydrolases"/>
    <property type="match status" value="2"/>
</dbReference>
<evidence type="ECO:0000313" key="6">
    <source>
        <dbReference type="Proteomes" id="UP000229385"/>
    </source>
</evidence>
<dbReference type="PANTHER" id="PTHR19211">
    <property type="entry name" value="ATP-BINDING TRANSPORT PROTEIN-RELATED"/>
    <property type="match status" value="1"/>
</dbReference>
<dbReference type="InterPro" id="IPR027417">
    <property type="entry name" value="P-loop_NTPase"/>
</dbReference>
<evidence type="ECO:0000313" key="5">
    <source>
        <dbReference type="EMBL" id="PJA45027.1"/>
    </source>
</evidence>
<feature type="domain" description="ABC transporter" evidence="4">
    <location>
        <begin position="6"/>
        <end position="217"/>
    </location>
</feature>
<accession>A0A2M7XAX8</accession>
<dbReference type="InterPro" id="IPR017871">
    <property type="entry name" value="ABC_transporter-like_CS"/>
</dbReference>
<dbReference type="CDD" id="cd03221">
    <property type="entry name" value="ABCF_EF-3"/>
    <property type="match status" value="2"/>
</dbReference>
<dbReference type="SUPFAM" id="SSF52540">
    <property type="entry name" value="P-loop containing nucleoside triphosphate hydrolases"/>
    <property type="match status" value="2"/>
</dbReference>
<gene>
    <name evidence="5" type="ORF">CO174_05275</name>
</gene>
<dbReference type="InterPro" id="IPR032781">
    <property type="entry name" value="ABC_tran_Xtn"/>
</dbReference>
<dbReference type="Proteomes" id="UP000229385">
    <property type="component" value="Unassembled WGS sequence"/>
</dbReference>
<dbReference type="EMBL" id="PFWU01000053">
    <property type="protein sequence ID" value="PJA45027.1"/>
    <property type="molecule type" value="Genomic_DNA"/>
</dbReference>
<comment type="caution">
    <text evidence="5">The sequence shown here is derived from an EMBL/GenBank/DDBJ whole genome shotgun (WGS) entry which is preliminary data.</text>
</comment>
<dbReference type="Pfam" id="PF12848">
    <property type="entry name" value="ABC_tran_Xtn"/>
    <property type="match status" value="1"/>
</dbReference>
<evidence type="ECO:0000256" key="1">
    <source>
        <dbReference type="ARBA" id="ARBA00022737"/>
    </source>
</evidence>
<dbReference type="AlphaFoldDB" id="A0A2M7XAX8"/>
<evidence type="ECO:0000259" key="4">
    <source>
        <dbReference type="PROSITE" id="PS50893"/>
    </source>
</evidence>
<dbReference type="GO" id="GO:0005524">
    <property type="term" value="F:ATP binding"/>
    <property type="evidence" value="ECO:0007669"/>
    <property type="project" value="UniProtKB-KW"/>
</dbReference>
<dbReference type="InterPro" id="IPR050611">
    <property type="entry name" value="ABCF"/>
</dbReference>
<keyword evidence="2" id="KW-0547">Nucleotide-binding</keyword>
<dbReference type="PROSITE" id="PS50893">
    <property type="entry name" value="ABC_TRANSPORTER_2"/>
    <property type="match status" value="2"/>
</dbReference>
<dbReference type="PANTHER" id="PTHR19211:SF14">
    <property type="entry name" value="ATP-BINDING CASSETTE SUB-FAMILY F MEMBER 1"/>
    <property type="match status" value="1"/>
</dbReference>
<proteinExistence type="predicted"/>
<dbReference type="Pfam" id="PF00005">
    <property type="entry name" value="ABC_tran"/>
    <property type="match status" value="2"/>
</dbReference>
<feature type="domain" description="ABC transporter" evidence="4">
    <location>
        <begin position="286"/>
        <end position="501"/>
    </location>
</feature>
<dbReference type="InterPro" id="IPR003439">
    <property type="entry name" value="ABC_transporter-like_ATP-bd"/>
</dbReference>
<keyword evidence="3" id="KW-0067">ATP-binding</keyword>
<protein>
    <recommendedName>
        <fullName evidence="4">ABC transporter domain-containing protein</fullName>
    </recommendedName>
</protein>
<dbReference type="SMART" id="SM00382">
    <property type="entry name" value="AAA"/>
    <property type="match status" value="2"/>
</dbReference>
<evidence type="ECO:0000256" key="3">
    <source>
        <dbReference type="ARBA" id="ARBA00022840"/>
    </source>
</evidence>
<evidence type="ECO:0000256" key="2">
    <source>
        <dbReference type="ARBA" id="ARBA00022741"/>
    </source>
</evidence>
<name>A0A2M7XAX8_9BACT</name>